<evidence type="ECO:0000256" key="1">
    <source>
        <dbReference type="ARBA" id="ARBA00023015"/>
    </source>
</evidence>
<protein>
    <submittedName>
        <fullName evidence="5">Transcription regulator</fullName>
    </submittedName>
</protein>
<feature type="domain" description="HTH arsR-type" evidence="4">
    <location>
        <begin position="36"/>
        <end position="130"/>
    </location>
</feature>
<dbReference type="PANTHER" id="PTHR43132">
    <property type="entry name" value="ARSENICAL RESISTANCE OPERON REPRESSOR ARSR-RELATED"/>
    <property type="match status" value="1"/>
</dbReference>
<dbReference type="InterPro" id="IPR036388">
    <property type="entry name" value="WH-like_DNA-bd_sf"/>
</dbReference>
<dbReference type="InterPro" id="IPR011991">
    <property type="entry name" value="ArsR-like_HTH"/>
</dbReference>
<name>A0A0R2N8M1_9LACO</name>
<dbReference type="NCBIfam" id="NF033788">
    <property type="entry name" value="HTH_metalloreg"/>
    <property type="match status" value="1"/>
</dbReference>
<evidence type="ECO:0000313" key="5">
    <source>
        <dbReference type="EMBL" id="KRO22116.1"/>
    </source>
</evidence>
<proteinExistence type="predicted"/>
<dbReference type="EMBL" id="AYGX02000179">
    <property type="protein sequence ID" value="KRO22116.1"/>
    <property type="molecule type" value="Genomic_DNA"/>
</dbReference>
<keyword evidence="6" id="KW-1185">Reference proteome</keyword>
<dbReference type="GO" id="GO:0003700">
    <property type="term" value="F:DNA-binding transcription factor activity"/>
    <property type="evidence" value="ECO:0007669"/>
    <property type="project" value="InterPro"/>
</dbReference>
<dbReference type="InterPro" id="IPR036390">
    <property type="entry name" value="WH_DNA-bd_sf"/>
</dbReference>
<dbReference type="SMART" id="SM00418">
    <property type="entry name" value="HTH_ARSR"/>
    <property type="match status" value="1"/>
</dbReference>
<evidence type="ECO:0000313" key="6">
    <source>
        <dbReference type="Proteomes" id="UP000050920"/>
    </source>
</evidence>
<dbReference type="Pfam" id="PF01022">
    <property type="entry name" value="HTH_5"/>
    <property type="match status" value="1"/>
</dbReference>
<dbReference type="CDD" id="cd00090">
    <property type="entry name" value="HTH_ARSR"/>
    <property type="match status" value="1"/>
</dbReference>
<gene>
    <name evidence="5" type="ORF">DY78_GL002318</name>
</gene>
<evidence type="ECO:0000259" key="4">
    <source>
        <dbReference type="PROSITE" id="PS50987"/>
    </source>
</evidence>
<dbReference type="InterPro" id="IPR001845">
    <property type="entry name" value="HTH_ArsR_DNA-bd_dom"/>
</dbReference>
<sequence length="133" mass="14652">MYCNTIKLVRQLEIGEIMNPELDHEAIVAKLNTLIPPEDELGRITAIFKALGDPTRARILYALGVSKLSVGELAAGLDLTQSNVSHQLTVLRELKLVVGTRSGRNVHYQLADKHIISIFQQVAAHAEESNQAE</sequence>
<keyword evidence="3" id="KW-0804">Transcription</keyword>
<reference evidence="5 6" key="1">
    <citation type="journal article" date="2015" name="Genome Announc.">
        <title>Expanding the biotechnology potential of lactobacilli through comparative genomics of 213 strains and associated genera.</title>
        <authorList>
            <person name="Sun Z."/>
            <person name="Harris H.M."/>
            <person name="McCann A."/>
            <person name="Guo C."/>
            <person name="Argimon S."/>
            <person name="Zhang W."/>
            <person name="Yang X."/>
            <person name="Jeffery I.B."/>
            <person name="Cooney J.C."/>
            <person name="Kagawa T.F."/>
            <person name="Liu W."/>
            <person name="Song Y."/>
            <person name="Salvetti E."/>
            <person name="Wrobel A."/>
            <person name="Rasinkangas P."/>
            <person name="Parkhill J."/>
            <person name="Rea M.C."/>
            <person name="O'Sullivan O."/>
            <person name="Ritari J."/>
            <person name="Douillard F.P."/>
            <person name="Paul Ross R."/>
            <person name="Yang R."/>
            <person name="Briner A.E."/>
            <person name="Felis G.E."/>
            <person name="de Vos W.M."/>
            <person name="Barrangou R."/>
            <person name="Klaenhammer T.R."/>
            <person name="Caufield P.W."/>
            <person name="Cui Y."/>
            <person name="Zhang H."/>
            <person name="O'Toole P.W."/>
        </authorList>
    </citation>
    <scope>NUCLEOTIDE SEQUENCE [LARGE SCALE GENOMIC DNA]</scope>
    <source>
        <strain evidence="5 6">DSM 21115</strain>
    </source>
</reference>
<evidence type="ECO:0000256" key="3">
    <source>
        <dbReference type="ARBA" id="ARBA00023163"/>
    </source>
</evidence>
<dbReference type="GO" id="GO:0003677">
    <property type="term" value="F:DNA binding"/>
    <property type="evidence" value="ECO:0007669"/>
    <property type="project" value="UniProtKB-KW"/>
</dbReference>
<accession>A0A0R2N8M1</accession>
<dbReference type="AlphaFoldDB" id="A0A0R2N8M1"/>
<dbReference type="Gene3D" id="1.10.10.10">
    <property type="entry name" value="Winged helix-like DNA-binding domain superfamily/Winged helix DNA-binding domain"/>
    <property type="match status" value="1"/>
</dbReference>
<comment type="caution">
    <text evidence="5">The sequence shown here is derived from an EMBL/GenBank/DDBJ whole genome shotgun (WGS) entry which is preliminary data.</text>
</comment>
<dbReference type="Proteomes" id="UP000050920">
    <property type="component" value="Unassembled WGS sequence"/>
</dbReference>
<dbReference type="InterPro" id="IPR051011">
    <property type="entry name" value="Metal_resp_trans_reg"/>
</dbReference>
<dbReference type="SUPFAM" id="SSF46785">
    <property type="entry name" value="Winged helix' DNA-binding domain"/>
    <property type="match status" value="1"/>
</dbReference>
<dbReference type="PANTHER" id="PTHR43132:SF6">
    <property type="entry name" value="HTH-TYPE TRANSCRIPTIONAL REPRESSOR CZRA"/>
    <property type="match status" value="1"/>
</dbReference>
<dbReference type="PRINTS" id="PR00778">
    <property type="entry name" value="HTHARSR"/>
</dbReference>
<dbReference type="PROSITE" id="PS50987">
    <property type="entry name" value="HTH_ARSR_2"/>
    <property type="match status" value="1"/>
</dbReference>
<keyword evidence="1" id="KW-0805">Transcription regulation</keyword>
<keyword evidence="2" id="KW-0238">DNA-binding</keyword>
<evidence type="ECO:0000256" key="2">
    <source>
        <dbReference type="ARBA" id="ARBA00023125"/>
    </source>
</evidence>
<organism evidence="5 6">
    <name type="scientific">Lactiplantibacillus fabifermentans DSM 21115</name>
    <dbReference type="NCBI Taxonomy" id="1413187"/>
    <lineage>
        <taxon>Bacteria</taxon>
        <taxon>Bacillati</taxon>
        <taxon>Bacillota</taxon>
        <taxon>Bacilli</taxon>
        <taxon>Lactobacillales</taxon>
        <taxon>Lactobacillaceae</taxon>
        <taxon>Lactiplantibacillus</taxon>
    </lineage>
</organism>